<organism evidence="4 5">
    <name type="scientific">Opisthorchis viverrini</name>
    <name type="common">Southeast Asian liver fluke</name>
    <dbReference type="NCBI Taxonomy" id="6198"/>
    <lineage>
        <taxon>Eukaryota</taxon>
        <taxon>Metazoa</taxon>
        <taxon>Spiralia</taxon>
        <taxon>Lophotrochozoa</taxon>
        <taxon>Platyhelminthes</taxon>
        <taxon>Trematoda</taxon>
        <taxon>Digenea</taxon>
        <taxon>Opisthorchiida</taxon>
        <taxon>Opisthorchiata</taxon>
        <taxon>Opisthorchiidae</taxon>
        <taxon>Opisthorchis</taxon>
    </lineage>
</organism>
<dbReference type="GO" id="GO:0007264">
    <property type="term" value="P:small GTPase-mediated signal transduction"/>
    <property type="evidence" value="ECO:0007669"/>
    <property type="project" value="InterPro"/>
</dbReference>
<dbReference type="GO" id="GO:0005829">
    <property type="term" value="C:cytosol"/>
    <property type="evidence" value="ECO:0007669"/>
    <property type="project" value="TreeGrafter"/>
</dbReference>
<dbReference type="SUPFAM" id="SSF51316">
    <property type="entry name" value="Mss4-like"/>
    <property type="match status" value="1"/>
</dbReference>
<keyword evidence="3" id="KW-0653">Protein transport</keyword>
<dbReference type="PANTHER" id="PTHR13276:SF0">
    <property type="entry name" value="GUANINE NUCLEOTIDE EXCHANGE FACTOR MSS4"/>
    <property type="match status" value="1"/>
</dbReference>
<proteinExistence type="predicted"/>
<evidence type="ECO:0000313" key="5">
    <source>
        <dbReference type="Proteomes" id="UP000054324"/>
    </source>
</evidence>
<feature type="non-terminal residue" evidence="4">
    <location>
        <position position="1"/>
    </location>
</feature>
<dbReference type="PROSITE" id="PS51796">
    <property type="entry name" value="MSS4"/>
    <property type="match status" value="1"/>
</dbReference>
<dbReference type="OrthoDB" id="30840at2759"/>
<dbReference type="CTD" id="20328610"/>
<evidence type="ECO:0000256" key="1">
    <source>
        <dbReference type="ARBA" id="ARBA00022448"/>
    </source>
</evidence>
<dbReference type="GeneID" id="20328610"/>
<dbReference type="InterPro" id="IPR011057">
    <property type="entry name" value="Mss4-like_sf"/>
</dbReference>
<dbReference type="GO" id="GO:0006892">
    <property type="term" value="P:post-Golgi vesicle-mediated transport"/>
    <property type="evidence" value="ECO:0007669"/>
    <property type="project" value="TreeGrafter"/>
</dbReference>
<evidence type="ECO:0000256" key="3">
    <source>
        <dbReference type="ARBA" id="ARBA00022927"/>
    </source>
</evidence>
<dbReference type="PANTHER" id="PTHR13276">
    <property type="entry name" value="GUANINE NUCLEOTIDE EXCHANGE FACTOR MSS4"/>
    <property type="match status" value="1"/>
</dbReference>
<dbReference type="Gene3D" id="2.170.150.10">
    <property type="entry name" value="Metal Binding Protein, Guanine Nucleotide Exchange Factor, Chain A"/>
    <property type="match status" value="1"/>
</dbReference>
<keyword evidence="2" id="KW-0344">Guanine-nucleotide releasing factor</keyword>
<keyword evidence="5" id="KW-1185">Reference proteome</keyword>
<dbReference type="InterPro" id="IPR007515">
    <property type="entry name" value="Mss4"/>
</dbReference>
<dbReference type="Pfam" id="PF04421">
    <property type="entry name" value="Mss4"/>
    <property type="match status" value="1"/>
</dbReference>
<dbReference type="InterPro" id="IPR011323">
    <property type="entry name" value="Mss4/transl-control_tumour"/>
</dbReference>
<sequence length="215" mass="23800">VAPKSGGSTDLITGEGTNVFDVCCPRCGSVVLRKNSAKLIERQCISVLKRHRAAGPDDLPPVLFYDDGYWGEWRNVPIFKKGIRGECNDNTSVSLTPVVTRLPASPILRRHTAARESLTDDHRQSIPVYAKKSELSNPSNEFPTDMITQFWAVHDMYTFENVGFTHSVNAIRYLTCADCELGPIGFQDMAECQPAAYYVALSRTCHRGQSAGESQ</sequence>
<evidence type="ECO:0000313" key="4">
    <source>
        <dbReference type="EMBL" id="KER24365.1"/>
    </source>
</evidence>
<dbReference type="GO" id="GO:0008270">
    <property type="term" value="F:zinc ion binding"/>
    <property type="evidence" value="ECO:0007669"/>
    <property type="project" value="TreeGrafter"/>
</dbReference>
<dbReference type="GO" id="GO:0005085">
    <property type="term" value="F:guanyl-nucleotide exchange factor activity"/>
    <property type="evidence" value="ECO:0007669"/>
    <property type="project" value="UniProtKB-KW"/>
</dbReference>
<accession>A0A074ZLX4</accession>
<name>A0A074ZLX4_OPIVI</name>
<dbReference type="STRING" id="6198.A0A074ZLX4"/>
<protein>
    <recommendedName>
        <fullName evidence="6">Mss4 protein</fullName>
    </recommendedName>
</protein>
<dbReference type="GO" id="GO:0015031">
    <property type="term" value="P:protein transport"/>
    <property type="evidence" value="ECO:0007669"/>
    <property type="project" value="UniProtKB-KW"/>
</dbReference>
<dbReference type="AlphaFoldDB" id="A0A074ZLX4"/>
<dbReference type="EMBL" id="KL596813">
    <property type="protein sequence ID" value="KER24365.1"/>
    <property type="molecule type" value="Genomic_DNA"/>
</dbReference>
<gene>
    <name evidence="4" type="ORF">T265_14444</name>
</gene>
<dbReference type="GO" id="GO:0016020">
    <property type="term" value="C:membrane"/>
    <property type="evidence" value="ECO:0007669"/>
    <property type="project" value="TreeGrafter"/>
</dbReference>
<reference evidence="4 5" key="1">
    <citation type="submission" date="2013-11" db="EMBL/GenBank/DDBJ databases">
        <title>Opisthorchis viverrini - life in the bile duct.</title>
        <authorList>
            <person name="Young N.D."/>
            <person name="Nagarajan N."/>
            <person name="Lin S.J."/>
            <person name="Korhonen P.K."/>
            <person name="Jex A.R."/>
            <person name="Hall R.S."/>
            <person name="Safavi-Hemami H."/>
            <person name="Kaewkong W."/>
            <person name="Bertrand D."/>
            <person name="Gao S."/>
            <person name="Seet Q."/>
            <person name="Wongkham S."/>
            <person name="Teh B.T."/>
            <person name="Wongkham C."/>
            <person name="Intapan P.M."/>
            <person name="Maleewong W."/>
            <person name="Yang X."/>
            <person name="Hu M."/>
            <person name="Wang Z."/>
            <person name="Hofmann A."/>
            <person name="Sternberg P.W."/>
            <person name="Tan P."/>
            <person name="Wang J."/>
            <person name="Gasser R.B."/>
        </authorList>
    </citation>
    <scope>NUCLEOTIDE SEQUENCE [LARGE SCALE GENOMIC DNA]</scope>
</reference>
<dbReference type="RefSeq" id="XP_009171906.1">
    <property type="nucleotide sequence ID" value="XM_009173642.1"/>
</dbReference>
<evidence type="ECO:0008006" key="6">
    <source>
        <dbReference type="Google" id="ProtNLM"/>
    </source>
</evidence>
<evidence type="ECO:0000256" key="2">
    <source>
        <dbReference type="ARBA" id="ARBA00022658"/>
    </source>
</evidence>
<keyword evidence="1" id="KW-0813">Transport</keyword>
<dbReference type="KEGG" id="ovi:T265_14444"/>
<dbReference type="Proteomes" id="UP000054324">
    <property type="component" value="Unassembled WGS sequence"/>
</dbReference>